<feature type="domain" description="Peptidase M13 N-terminal" evidence="10">
    <location>
        <begin position="92"/>
        <end position="500"/>
    </location>
</feature>
<proteinExistence type="evidence at transcript level"/>
<dbReference type="AlphaFoldDB" id="A0A1E1X4P4"/>
<feature type="region of interest" description="Disordered" evidence="8">
    <location>
        <begin position="26"/>
        <end position="61"/>
    </location>
</feature>
<dbReference type="GO" id="GO:0016485">
    <property type="term" value="P:protein processing"/>
    <property type="evidence" value="ECO:0007669"/>
    <property type="project" value="TreeGrafter"/>
</dbReference>
<dbReference type="Pfam" id="PF01431">
    <property type="entry name" value="Peptidase_M13"/>
    <property type="match status" value="1"/>
</dbReference>
<dbReference type="GO" id="GO:0046872">
    <property type="term" value="F:metal ion binding"/>
    <property type="evidence" value="ECO:0007669"/>
    <property type="project" value="UniProtKB-KW"/>
</dbReference>
<keyword evidence="7" id="KW-0482">Metalloprotease</keyword>
<accession>A0A1E1X4P4</accession>
<dbReference type="InterPro" id="IPR024079">
    <property type="entry name" value="MetalloPept_cat_dom_sf"/>
</dbReference>
<evidence type="ECO:0000256" key="8">
    <source>
        <dbReference type="SAM" id="MobiDB-lite"/>
    </source>
</evidence>
<reference evidence="11" key="1">
    <citation type="journal article" date="2017" name="Front. Cell. Infect. Microbiol.">
        <title>The Distinct Transcriptional Response of the Midgut of Amblyomma sculptum and Amblyomma aureolatum Ticks to Rickettsia rickettsii Correlates to Their Differences in Susceptibility to Infection.</title>
        <authorList>
            <person name="Martins L.A."/>
            <person name="Galletti M.F.B.M."/>
            <person name="Ribeiro J.M."/>
            <person name="Fujita A."/>
            <person name="Costa F.B."/>
            <person name="Labruna M.B."/>
            <person name="Daffre S."/>
            <person name="Fogaca A.C."/>
        </authorList>
    </citation>
    <scope>NUCLEOTIDE SEQUENCE</scope>
</reference>
<dbReference type="InterPro" id="IPR018497">
    <property type="entry name" value="Peptidase_M13_C"/>
</dbReference>
<dbReference type="PROSITE" id="PS51885">
    <property type="entry name" value="NEPRILYSIN"/>
    <property type="match status" value="1"/>
</dbReference>
<comment type="similarity">
    <text evidence="2">Belongs to the peptidase M13 family.</text>
</comment>
<dbReference type="Pfam" id="PF05649">
    <property type="entry name" value="Peptidase_M13_N"/>
    <property type="match status" value="1"/>
</dbReference>
<evidence type="ECO:0000259" key="9">
    <source>
        <dbReference type="Pfam" id="PF01431"/>
    </source>
</evidence>
<dbReference type="Gene3D" id="3.40.390.10">
    <property type="entry name" value="Collagenase (Catalytic Domain)"/>
    <property type="match status" value="1"/>
</dbReference>
<organism evidence="11">
    <name type="scientific">Amblyomma aureolatum</name>
    <dbReference type="NCBI Taxonomy" id="187763"/>
    <lineage>
        <taxon>Eukaryota</taxon>
        <taxon>Metazoa</taxon>
        <taxon>Ecdysozoa</taxon>
        <taxon>Arthropoda</taxon>
        <taxon>Chelicerata</taxon>
        <taxon>Arachnida</taxon>
        <taxon>Acari</taxon>
        <taxon>Parasitiformes</taxon>
        <taxon>Ixodida</taxon>
        <taxon>Ixodoidea</taxon>
        <taxon>Ixodidae</taxon>
        <taxon>Amblyomminae</taxon>
        <taxon>Amblyomma</taxon>
    </lineage>
</organism>
<evidence type="ECO:0000259" key="10">
    <source>
        <dbReference type="Pfam" id="PF05649"/>
    </source>
</evidence>
<keyword evidence="3" id="KW-0645">Protease</keyword>
<feature type="domain" description="Peptidase M13 C-terminal" evidence="9">
    <location>
        <begin position="563"/>
        <end position="762"/>
    </location>
</feature>
<feature type="compositionally biased region" description="Polar residues" evidence="8">
    <location>
        <begin position="33"/>
        <end position="57"/>
    </location>
</feature>
<dbReference type="InterPro" id="IPR000718">
    <property type="entry name" value="Peptidase_M13"/>
</dbReference>
<dbReference type="InterPro" id="IPR042089">
    <property type="entry name" value="Peptidase_M13_dom_2"/>
</dbReference>
<evidence type="ECO:0000256" key="2">
    <source>
        <dbReference type="ARBA" id="ARBA00007357"/>
    </source>
</evidence>
<evidence type="ECO:0000256" key="3">
    <source>
        <dbReference type="ARBA" id="ARBA00022670"/>
    </source>
</evidence>
<comment type="cofactor">
    <cofactor evidence="1">
        <name>Zn(2+)</name>
        <dbReference type="ChEBI" id="CHEBI:29105"/>
    </cofactor>
</comment>
<dbReference type="EMBL" id="GFAC01005192">
    <property type="protein sequence ID" value="JAT93996.1"/>
    <property type="molecule type" value="mRNA"/>
</dbReference>
<evidence type="ECO:0000256" key="7">
    <source>
        <dbReference type="ARBA" id="ARBA00023049"/>
    </source>
</evidence>
<evidence type="ECO:0000313" key="11">
    <source>
        <dbReference type="EMBL" id="JAT93996.1"/>
    </source>
</evidence>
<dbReference type="SUPFAM" id="SSF55486">
    <property type="entry name" value="Metalloproteases ('zincins'), catalytic domain"/>
    <property type="match status" value="1"/>
</dbReference>
<evidence type="ECO:0000256" key="6">
    <source>
        <dbReference type="ARBA" id="ARBA00022833"/>
    </source>
</evidence>
<sequence>LWVLWILFGYRTYLLPQHAHREPLEVRPPLEKTTPSLPQIRKNATSPSKKENVTASTTRRRPKSSGIRDICWKPQCIALADIIADGLGRTNPCEDFHGFVCGDEEESKGVMASSVTTSAVRELQDIMKYSNLAGQRTLSAAYKFRAAYKSCLETGNDTNQLQASVLRALKRLGFEEWPVVKKQPVENATEDYQEVLKKIGLRPFFGYRVRGKPKHANQRPTIIITKPTDFFVSTGTPSQRSSIVDRRKLNNASEPKTTREELSDPGLIKYKKFIARAIALLNFSISEERSMLLADDILAFEKKLAQLSNRASLKKVEIKIASVNTTLSSHNFTISAALQKDLAAVNVTLDGGIQVMLEYPDYYSSFMDFMARVKDTATIKNYAAWTYVRSLAEVEGTPLYGLYLEYKSNETLSKGSPKSSDVSESCIKLLLRPRMMQIAGASLYTKYKFNKYDRNNVKKVINFIMQSFTKIVTENEWMSALTKKKVTERLSRMELVIGYPDWMLDEAAVDAFYKFIPHLSENVSFAEHLVWMRENSRNQQLLKLEPEFEEKEFEDVALFPHMYYIERTDTFVLPAAALVPYYKRPPMPRALNFGTVGALAGFLIVNVLDRFDTFLVADNKTWTGSKVFTEEFWDKETKQNFCEASACLKNEECREKKQLKRNESEARFGEYIGLRASFMAFKKSIDNYTRPHLLPGTDFDTEDKIFFLSFGHLFCPYHIVRSFAKSRSDDRTSPQGEGTYKKRLNDVLKGYNGFQKAFGCALRKDECKLLSPAIGRWKEVSHRLFSMHSSE</sequence>
<dbReference type="PANTHER" id="PTHR11733:SF240">
    <property type="entry name" value="GH14155P-RELATED"/>
    <property type="match status" value="1"/>
</dbReference>
<protein>
    <submittedName>
        <fullName evidence="11">Putative m13 family peptidase</fullName>
    </submittedName>
</protein>
<dbReference type="GO" id="GO:0004222">
    <property type="term" value="F:metalloendopeptidase activity"/>
    <property type="evidence" value="ECO:0007669"/>
    <property type="project" value="InterPro"/>
</dbReference>
<dbReference type="PANTHER" id="PTHR11733">
    <property type="entry name" value="ZINC METALLOPROTEASE FAMILY M13 NEPRILYSIN-RELATED"/>
    <property type="match status" value="1"/>
</dbReference>
<evidence type="ECO:0000256" key="5">
    <source>
        <dbReference type="ARBA" id="ARBA00022801"/>
    </source>
</evidence>
<dbReference type="Gene3D" id="1.10.1380.10">
    <property type="entry name" value="Neutral endopeptidase , domain2"/>
    <property type="match status" value="1"/>
</dbReference>
<keyword evidence="5" id="KW-0378">Hydrolase</keyword>
<name>A0A1E1X4P4_9ACAR</name>
<evidence type="ECO:0000256" key="4">
    <source>
        <dbReference type="ARBA" id="ARBA00022723"/>
    </source>
</evidence>
<dbReference type="InterPro" id="IPR008753">
    <property type="entry name" value="Peptidase_M13_N"/>
</dbReference>
<keyword evidence="4" id="KW-0479">Metal-binding</keyword>
<keyword evidence="6" id="KW-0862">Zinc</keyword>
<dbReference type="GO" id="GO:0005886">
    <property type="term" value="C:plasma membrane"/>
    <property type="evidence" value="ECO:0007669"/>
    <property type="project" value="TreeGrafter"/>
</dbReference>
<feature type="non-terminal residue" evidence="11">
    <location>
        <position position="1"/>
    </location>
</feature>
<evidence type="ECO:0000256" key="1">
    <source>
        <dbReference type="ARBA" id="ARBA00001947"/>
    </source>
</evidence>